<dbReference type="EMBL" id="CP007547">
    <property type="protein sequence ID" value="AIL47763.1"/>
    <property type="molecule type" value="Genomic_DNA"/>
</dbReference>
<dbReference type="AlphaFoldDB" id="A0A077EMS4"/>
<dbReference type="RefSeq" id="WP_009086646.1">
    <property type="nucleotide sequence ID" value="NZ_CP007547.1"/>
</dbReference>
<evidence type="ECO:0008006" key="3">
    <source>
        <dbReference type="Google" id="ProtNLM"/>
    </source>
</evidence>
<dbReference type="HOGENOM" id="CLU_2698815_0_0_10"/>
<reference evidence="1" key="2">
    <citation type="journal article" date="2015" name="Genome Biol. Evol.">
        <title>Complete Genome Sequence and Transcriptomic Analysis of the Novel Pathogen Elizabethkingia anophelis in Response to Oxidative Stress.</title>
        <authorList>
            <person name="Li Y."/>
            <person name="Liu Y."/>
            <person name="Chew S.C."/>
            <person name="Tay M."/>
            <person name="Salido M.M."/>
            <person name="Teo J."/>
            <person name="Lauro F.M."/>
            <person name="Givskov M."/>
            <person name="Yang L."/>
        </authorList>
    </citation>
    <scope>NUCLEOTIDE SEQUENCE</scope>
    <source>
        <strain evidence="1">NUHP1</strain>
    </source>
</reference>
<reference evidence="1" key="1">
    <citation type="journal article" date="2013" name="Lancet">
        <title>First case of E anophelis outbreak in an intensive-care unit.</title>
        <authorList>
            <person name="Teo J."/>
            <person name="Tan S.Y."/>
            <person name="Tay M."/>
            <person name="Ding Y."/>
            <person name="Kjelleberg S."/>
            <person name="Givskov M."/>
            <person name="Lin R.T."/>
            <person name="Yang L."/>
        </authorList>
    </citation>
    <scope>NUCLEOTIDE SEQUENCE [LARGE SCALE GENOMIC DNA]</scope>
    <source>
        <strain evidence="1">NUHP1</strain>
    </source>
</reference>
<dbReference type="eggNOG" id="ENOG502ZZQH">
    <property type="taxonomic scope" value="Bacteria"/>
</dbReference>
<dbReference type="STRING" id="1338011.BD94_3988"/>
<dbReference type="Proteomes" id="UP000028933">
    <property type="component" value="Chromosome"/>
</dbReference>
<dbReference type="GeneID" id="56685010"/>
<evidence type="ECO:0000313" key="1">
    <source>
        <dbReference type="EMBL" id="AIL47763.1"/>
    </source>
</evidence>
<protein>
    <recommendedName>
        <fullName evidence="3">Bacteriocin</fullName>
    </recommendedName>
</protein>
<dbReference type="KEGG" id="eao:BD94_3988"/>
<name>A0A077EMS4_9FLAO</name>
<accession>A0A077EMS4</accession>
<evidence type="ECO:0000313" key="2">
    <source>
        <dbReference type="Proteomes" id="UP000028933"/>
    </source>
</evidence>
<organism evidence="1 2">
    <name type="scientific">Elizabethkingia anophelis NUHP1</name>
    <dbReference type="NCBI Taxonomy" id="1338011"/>
    <lineage>
        <taxon>Bacteria</taxon>
        <taxon>Pseudomonadati</taxon>
        <taxon>Bacteroidota</taxon>
        <taxon>Flavobacteriia</taxon>
        <taxon>Flavobacteriales</taxon>
        <taxon>Weeksellaceae</taxon>
        <taxon>Elizabethkingia</taxon>
    </lineage>
</organism>
<gene>
    <name evidence="1" type="ORF">BD94_3988</name>
</gene>
<sequence>MKNLKAISLSRRQLKNISGGTQKTCADVPCRPATCNFNNSYDGYVACFINYTKVNGSVGFGPLGCWYEFCPGS</sequence>
<proteinExistence type="predicted"/>